<feature type="transmembrane region" description="Helical" evidence="1">
    <location>
        <begin position="12"/>
        <end position="32"/>
    </location>
</feature>
<dbReference type="InParanoid" id="D2VFH5"/>
<keyword evidence="1" id="KW-0472">Membrane</keyword>
<dbReference type="KEGG" id="ngr:NAEGRDRAFT_67629"/>
<accession>D2VFH5</accession>
<dbReference type="GeneID" id="8848259"/>
<dbReference type="SUPFAM" id="SSF81296">
    <property type="entry name" value="E set domains"/>
    <property type="match status" value="1"/>
</dbReference>
<protein>
    <submittedName>
        <fullName evidence="3">Predicted protein</fullName>
    </submittedName>
</protein>
<reference evidence="3 4" key="1">
    <citation type="journal article" date="2010" name="Cell">
        <title>The genome of Naegleria gruberi illuminates early eukaryotic versatility.</title>
        <authorList>
            <person name="Fritz-Laylin L.K."/>
            <person name="Prochnik S.E."/>
            <person name="Ginger M.L."/>
            <person name="Dacks J.B."/>
            <person name="Carpenter M.L."/>
            <person name="Field M.C."/>
            <person name="Kuo A."/>
            <person name="Paredez A."/>
            <person name="Chapman J."/>
            <person name="Pham J."/>
            <person name="Shu S."/>
            <person name="Neupane R."/>
            <person name="Cipriano M."/>
            <person name="Mancuso J."/>
            <person name="Tu H."/>
            <person name="Salamov A."/>
            <person name="Lindquist E."/>
            <person name="Shapiro H."/>
            <person name="Lucas S."/>
            <person name="Grigoriev I.V."/>
            <person name="Cande W.Z."/>
            <person name="Fulton C."/>
            <person name="Rokhsar D.S."/>
            <person name="Dawson S.C."/>
        </authorList>
    </citation>
    <scope>NUCLEOTIDE SEQUENCE [LARGE SCALE GENOMIC DNA]</scope>
    <source>
        <strain evidence="3 4">NEG-M</strain>
    </source>
</reference>
<feature type="domain" description="IPT/TIG" evidence="2">
    <location>
        <begin position="39"/>
        <end position="121"/>
    </location>
</feature>
<dbReference type="InterPro" id="IPR002909">
    <property type="entry name" value="IPT_dom"/>
</dbReference>
<evidence type="ECO:0000313" key="4">
    <source>
        <dbReference type="Proteomes" id="UP000006671"/>
    </source>
</evidence>
<evidence type="ECO:0000256" key="1">
    <source>
        <dbReference type="SAM" id="Phobius"/>
    </source>
</evidence>
<proteinExistence type="predicted"/>
<name>D2VFH5_NAEGR</name>
<dbReference type="EMBL" id="GG738868">
    <property type="protein sequence ID" value="EFC44466.1"/>
    <property type="molecule type" value="Genomic_DNA"/>
</dbReference>
<organism evidence="4">
    <name type="scientific">Naegleria gruberi</name>
    <name type="common">Amoeba</name>
    <dbReference type="NCBI Taxonomy" id="5762"/>
    <lineage>
        <taxon>Eukaryota</taxon>
        <taxon>Discoba</taxon>
        <taxon>Heterolobosea</taxon>
        <taxon>Tetramitia</taxon>
        <taxon>Eutetramitia</taxon>
        <taxon>Vahlkampfiidae</taxon>
        <taxon>Naegleria</taxon>
    </lineage>
</organism>
<keyword evidence="1" id="KW-0812">Transmembrane</keyword>
<evidence type="ECO:0000313" key="3">
    <source>
        <dbReference type="EMBL" id="EFC44466.1"/>
    </source>
</evidence>
<dbReference type="RefSeq" id="XP_002677210.1">
    <property type="nucleotide sequence ID" value="XM_002677164.1"/>
</dbReference>
<evidence type="ECO:0000259" key="2">
    <source>
        <dbReference type="SMART" id="SM00429"/>
    </source>
</evidence>
<dbReference type="Gene3D" id="2.60.40.10">
    <property type="entry name" value="Immunoglobulins"/>
    <property type="match status" value="1"/>
</dbReference>
<keyword evidence="4" id="KW-1185">Reference proteome</keyword>
<sequence>MSSKSCSVVSTICCLAAIVLLIGVAIAFGLYVKFYTSSQLKIESFSPSSGSVNSTVVIYGSGFNSTQTTYNIVKFNGVSATVSSANSTVLLVKVPPLATSGTISVKVSQTTFESVDTFTVVTTSSNTTNSTSSS</sequence>
<gene>
    <name evidence="3" type="ORF">NAEGRDRAFT_67629</name>
</gene>
<dbReference type="AlphaFoldDB" id="D2VFH5"/>
<dbReference type="Proteomes" id="UP000006671">
    <property type="component" value="Unassembled WGS sequence"/>
</dbReference>
<dbReference type="InterPro" id="IPR014756">
    <property type="entry name" value="Ig_E-set"/>
</dbReference>
<dbReference type="Pfam" id="PF01833">
    <property type="entry name" value="TIG"/>
    <property type="match status" value="1"/>
</dbReference>
<keyword evidence="1" id="KW-1133">Transmembrane helix</keyword>
<dbReference type="InterPro" id="IPR013783">
    <property type="entry name" value="Ig-like_fold"/>
</dbReference>
<dbReference type="VEuPathDB" id="AmoebaDB:NAEGRDRAFT_67629"/>
<dbReference type="SMART" id="SM00429">
    <property type="entry name" value="IPT"/>
    <property type="match status" value="1"/>
</dbReference>